<sequence>MRFSLIFLTLLSTAAVRAQLIAATILAFQVTFDIVSTVAEEGILAEITSSAEIELTEVAAEEIELNAIPQSSVTTINGQVGEETIVGVESAKFFHLTKKAVNAVMDTKFVTSDFLWEGFQISQAGGKRIWVPKVTGTVKNGFKLDKATNTWITDGGGAIFKRGGDAGAYANYGEYVPTGGYRIAIKEMFLNARLATQ</sequence>
<comment type="caution">
    <text evidence="2">The sequence shown here is derived from an EMBL/GenBank/DDBJ whole genome shotgun (WGS) entry which is preliminary data.</text>
</comment>
<keyword evidence="1" id="KW-0732">Signal</keyword>
<feature type="chain" id="PRO_5047053574" evidence="1">
    <location>
        <begin position="19"/>
        <end position="197"/>
    </location>
</feature>
<evidence type="ECO:0000256" key="1">
    <source>
        <dbReference type="SAM" id="SignalP"/>
    </source>
</evidence>
<evidence type="ECO:0000313" key="2">
    <source>
        <dbReference type="EMBL" id="KAK7522434.1"/>
    </source>
</evidence>
<proteinExistence type="predicted"/>
<accession>A0ABR1KX21</accession>
<name>A0ABR1KX21_9PEZI</name>
<feature type="signal peptide" evidence="1">
    <location>
        <begin position="1"/>
        <end position="18"/>
    </location>
</feature>
<protein>
    <submittedName>
        <fullName evidence="2">Uncharacterized protein</fullName>
    </submittedName>
</protein>
<dbReference type="EMBL" id="JBBPHU010000002">
    <property type="protein sequence ID" value="KAK7522434.1"/>
    <property type="molecule type" value="Genomic_DNA"/>
</dbReference>
<evidence type="ECO:0000313" key="3">
    <source>
        <dbReference type="Proteomes" id="UP001363622"/>
    </source>
</evidence>
<keyword evidence="3" id="KW-1185">Reference proteome</keyword>
<organism evidence="2 3">
    <name type="scientific">Phyllosticta citriasiana</name>
    <dbReference type="NCBI Taxonomy" id="595635"/>
    <lineage>
        <taxon>Eukaryota</taxon>
        <taxon>Fungi</taxon>
        <taxon>Dikarya</taxon>
        <taxon>Ascomycota</taxon>
        <taxon>Pezizomycotina</taxon>
        <taxon>Dothideomycetes</taxon>
        <taxon>Dothideomycetes incertae sedis</taxon>
        <taxon>Botryosphaeriales</taxon>
        <taxon>Phyllostictaceae</taxon>
        <taxon>Phyllosticta</taxon>
    </lineage>
</organism>
<dbReference type="Proteomes" id="UP001363622">
    <property type="component" value="Unassembled WGS sequence"/>
</dbReference>
<reference evidence="2 3" key="1">
    <citation type="submission" date="2024-04" db="EMBL/GenBank/DDBJ databases">
        <title>Phyllosticta paracitricarpa is synonymous to the EU quarantine fungus P. citricarpa based on phylogenomic analyses.</title>
        <authorList>
            <consortium name="Lawrence Berkeley National Laboratory"/>
            <person name="Van Ingen-Buijs V.A."/>
            <person name="Van Westerhoven A.C."/>
            <person name="Haridas S."/>
            <person name="Skiadas P."/>
            <person name="Martin F."/>
            <person name="Groenewald J.Z."/>
            <person name="Crous P.W."/>
            <person name="Seidl M.F."/>
        </authorList>
    </citation>
    <scope>NUCLEOTIDE SEQUENCE [LARGE SCALE GENOMIC DNA]</scope>
    <source>
        <strain evidence="2 3">CBS 123371</strain>
    </source>
</reference>
<gene>
    <name evidence="2" type="ORF">IWZ03DRAFT_421555</name>
</gene>